<dbReference type="SUPFAM" id="SSF50129">
    <property type="entry name" value="GroES-like"/>
    <property type="match status" value="1"/>
</dbReference>
<evidence type="ECO:0000313" key="3">
    <source>
        <dbReference type="EMBL" id="TVY21679.1"/>
    </source>
</evidence>
<comment type="caution">
    <text evidence="3">The sequence shown here is derived from an EMBL/GenBank/DDBJ whole genome shotgun (WGS) entry which is preliminary data.</text>
</comment>
<reference evidence="3 4" key="1">
    <citation type="submission" date="2018-05" db="EMBL/GenBank/DDBJ databases">
        <title>Whole genome sequencing for identification of molecular markers to develop diagnostic detection tools for the regulated plant pathogen Lachnellula willkommii.</title>
        <authorList>
            <person name="Giroux E."/>
            <person name="Bilodeau G."/>
        </authorList>
    </citation>
    <scope>NUCLEOTIDE SEQUENCE [LARGE SCALE GENOMIC DNA]</scope>
    <source>
        <strain evidence="3 4">CBS 203.66</strain>
    </source>
</reference>
<protein>
    <submittedName>
        <fullName evidence="3">2-methylene-furan-3-one reductase</fullName>
    </submittedName>
</protein>
<dbReference type="Pfam" id="PF08240">
    <property type="entry name" value="ADH_N"/>
    <property type="match status" value="1"/>
</dbReference>
<evidence type="ECO:0000313" key="4">
    <source>
        <dbReference type="Proteomes" id="UP000469559"/>
    </source>
</evidence>
<dbReference type="InterPro" id="IPR013154">
    <property type="entry name" value="ADH-like_N"/>
</dbReference>
<dbReference type="PANTHER" id="PTHR44154:SF1">
    <property type="entry name" value="QUINONE OXIDOREDUCTASE"/>
    <property type="match status" value="1"/>
</dbReference>
<keyword evidence="1" id="KW-0521">NADP</keyword>
<gene>
    <name evidence="3" type="primary">EO_1</name>
    <name evidence="3" type="ORF">LARI1_G001129</name>
</gene>
<organism evidence="3 4">
    <name type="scientific">Lachnellula arida</name>
    <dbReference type="NCBI Taxonomy" id="1316785"/>
    <lineage>
        <taxon>Eukaryota</taxon>
        <taxon>Fungi</taxon>
        <taxon>Dikarya</taxon>
        <taxon>Ascomycota</taxon>
        <taxon>Pezizomycotina</taxon>
        <taxon>Leotiomycetes</taxon>
        <taxon>Helotiales</taxon>
        <taxon>Lachnaceae</taxon>
        <taxon>Lachnellula</taxon>
    </lineage>
</organism>
<sequence>MATSSIPNTMRSLSVRRFGPPSKWEIADLPTPKITRADEVLVKVHAAAINPTDIGAARGRYWPAFNVPLPYKIGYDLAGTVVDRGVEVTKFSVGDEVFCCLPFKDRGLAPRPLEKSLSITKKIN</sequence>
<feature type="domain" description="Alcohol dehydrogenase-like N-terminal" evidence="2">
    <location>
        <begin position="37"/>
        <end position="99"/>
    </location>
</feature>
<accession>A0A8T9BTK5</accession>
<dbReference type="Proteomes" id="UP000469559">
    <property type="component" value="Unassembled WGS sequence"/>
</dbReference>
<proteinExistence type="predicted"/>
<dbReference type="Gene3D" id="3.90.180.10">
    <property type="entry name" value="Medium-chain alcohol dehydrogenases, catalytic domain"/>
    <property type="match status" value="1"/>
</dbReference>
<dbReference type="AlphaFoldDB" id="A0A8T9BTK5"/>
<dbReference type="InterPro" id="IPR051603">
    <property type="entry name" value="Zinc-ADH_QOR/CCCR"/>
</dbReference>
<keyword evidence="4" id="KW-1185">Reference proteome</keyword>
<evidence type="ECO:0000256" key="1">
    <source>
        <dbReference type="ARBA" id="ARBA00022857"/>
    </source>
</evidence>
<dbReference type="EMBL" id="QGMF01000009">
    <property type="protein sequence ID" value="TVY21679.1"/>
    <property type="molecule type" value="Genomic_DNA"/>
</dbReference>
<name>A0A8T9BTK5_9HELO</name>
<dbReference type="InterPro" id="IPR011032">
    <property type="entry name" value="GroES-like_sf"/>
</dbReference>
<evidence type="ECO:0000259" key="2">
    <source>
        <dbReference type="Pfam" id="PF08240"/>
    </source>
</evidence>
<dbReference type="PANTHER" id="PTHR44154">
    <property type="entry name" value="QUINONE OXIDOREDUCTASE"/>
    <property type="match status" value="1"/>
</dbReference>
<dbReference type="OrthoDB" id="3553344at2759"/>